<dbReference type="InterPro" id="IPR014729">
    <property type="entry name" value="Rossmann-like_a/b/a_fold"/>
</dbReference>
<dbReference type="Pfam" id="PF08264">
    <property type="entry name" value="Anticodon_1"/>
    <property type="match status" value="1"/>
</dbReference>
<sequence length="880" mass="101901">MLLLSNSKRISLLHSRYTSSYLKWPLNGPNELSANLKNLENHWKTISETRIKPTDPFAPTKYVLSMFPYPSGALHMGHMRVYTISDVLARYYSLQGYSIIHPMGWDAFGLPAENAAIERGVDPSKWTYDNIDFMRGQLQKTGIIFDWDREIFTCDPSFYKWTQWIFLKLSEKGLVKRAVSEVNWDPIDKTVLAAEQIDSEGRSWRSGAIAEKKKLRQWIVETTKYAKRLKDGLDLIREDWKDVADIQSNWIGICDVYKFNLPLRDENDVVLDETLDLRIKNPYDIEKGQFIVIGKNHQLVKDYGKETNDKYYILNGVKTMNVITGKELRIIVENIDGEETGSKEMFLNARLGGEMLSKEDKEISQILNLPLPPVRVRNLPLVDIQEIAAFGGYGGYITSRKLQDWVVSRQRKWGTPIPMFLSRENEKDIKRVPYESLPVTGADRGIEETIDGRRWVFENDTLDTFFDSSWYYLRFLDVKNDYFPVAYDKTVKSMPVDVYVGGIEHAAVHMFFARFISYFLKDIGVVSCEEPFRNLVPQGIVRGRTFINPKNGEYIRKENVITKDGKFYDKSSNAELENVFEKMSKSKHNGTDPIDVLDNYGIDLTRLQLLVAAAPKSPINWDVEDAKGIKRWLDRIASLVNSYIEARKNGTLFDIEKVDKKKEKELKDIYNYHIRNATISLEDLHLHNTALAKIIALINTLKKVDPKYIEYSPEFERCLYSIVIMLQVFAPHTSQELWSALSQVPALNQNKWDKSKDVRGQRWPEIDNDTVIDVFINACDINCVKAFVPRLEIEKLTDEDIYERTKSHWHAELFSEFEKNGHKIKGYHLKRKDGRFCIINLDFESNTTERDVRMILNDIVKKRSAAAKEAKSKNKKSSLL</sequence>
<organism evidence="13 14">
    <name type="scientific">Strongyloides papillosus</name>
    <name type="common">Intestinal threadworm</name>
    <dbReference type="NCBI Taxonomy" id="174720"/>
    <lineage>
        <taxon>Eukaryota</taxon>
        <taxon>Metazoa</taxon>
        <taxon>Ecdysozoa</taxon>
        <taxon>Nematoda</taxon>
        <taxon>Chromadorea</taxon>
        <taxon>Rhabditida</taxon>
        <taxon>Tylenchina</taxon>
        <taxon>Panagrolaimomorpha</taxon>
        <taxon>Strongyloidoidea</taxon>
        <taxon>Strongyloididae</taxon>
        <taxon>Strongyloides</taxon>
    </lineage>
</organism>
<proteinExistence type="inferred from homology"/>
<name>A0A0N5B305_STREA</name>
<accession>A0A0N5B305</accession>
<dbReference type="Pfam" id="PF00133">
    <property type="entry name" value="tRNA-synt_1"/>
    <property type="match status" value="2"/>
</dbReference>
<dbReference type="GO" id="GO:0006429">
    <property type="term" value="P:leucyl-tRNA aminoacylation"/>
    <property type="evidence" value="ECO:0007669"/>
    <property type="project" value="InterPro"/>
</dbReference>
<dbReference type="GO" id="GO:0005524">
    <property type="term" value="F:ATP binding"/>
    <property type="evidence" value="ECO:0007669"/>
    <property type="project" value="UniProtKB-KW"/>
</dbReference>
<dbReference type="Gene3D" id="3.40.50.620">
    <property type="entry name" value="HUPs"/>
    <property type="match status" value="2"/>
</dbReference>
<dbReference type="InterPro" id="IPR013155">
    <property type="entry name" value="M/V/L/I-tRNA-synth_anticd-bd"/>
</dbReference>
<evidence type="ECO:0000259" key="12">
    <source>
        <dbReference type="Pfam" id="PF08264"/>
    </source>
</evidence>
<keyword evidence="7 10" id="KW-0030">Aminoacyl-tRNA synthetase</keyword>
<keyword evidence="4 10" id="KW-0547">Nucleotide-binding</keyword>
<dbReference type="GO" id="GO:0005739">
    <property type="term" value="C:mitochondrion"/>
    <property type="evidence" value="ECO:0007669"/>
    <property type="project" value="TreeGrafter"/>
</dbReference>
<evidence type="ECO:0000256" key="10">
    <source>
        <dbReference type="RuleBase" id="RU363035"/>
    </source>
</evidence>
<keyword evidence="13" id="KW-1185">Reference proteome</keyword>
<dbReference type="Gene3D" id="1.10.730.10">
    <property type="entry name" value="Isoleucyl-tRNA Synthetase, Domain 1"/>
    <property type="match status" value="1"/>
</dbReference>
<dbReference type="InterPro" id="IPR002300">
    <property type="entry name" value="aa-tRNA-synth_Ia"/>
</dbReference>
<evidence type="ECO:0000256" key="8">
    <source>
        <dbReference type="ARBA" id="ARBA00030520"/>
    </source>
</evidence>
<keyword evidence="6 10" id="KW-0648">Protein biosynthesis</keyword>
<dbReference type="InterPro" id="IPR009080">
    <property type="entry name" value="tRNAsynth_Ia_anticodon-bd"/>
</dbReference>
<keyword evidence="3 10" id="KW-0436">Ligase</keyword>
<protein>
    <recommendedName>
        <fullName evidence="2">leucine--tRNA ligase</fullName>
        <ecNumber evidence="2">6.1.1.4</ecNumber>
    </recommendedName>
    <alternativeName>
        <fullName evidence="8">Leucyl-tRNA synthetase</fullName>
    </alternativeName>
</protein>
<comment type="catalytic activity">
    <reaction evidence="9">
        <text>tRNA(Leu) + L-leucine + ATP = L-leucyl-tRNA(Leu) + AMP + diphosphate</text>
        <dbReference type="Rhea" id="RHEA:11688"/>
        <dbReference type="Rhea" id="RHEA-COMP:9613"/>
        <dbReference type="Rhea" id="RHEA-COMP:9622"/>
        <dbReference type="ChEBI" id="CHEBI:30616"/>
        <dbReference type="ChEBI" id="CHEBI:33019"/>
        <dbReference type="ChEBI" id="CHEBI:57427"/>
        <dbReference type="ChEBI" id="CHEBI:78442"/>
        <dbReference type="ChEBI" id="CHEBI:78494"/>
        <dbReference type="ChEBI" id="CHEBI:456215"/>
        <dbReference type="EC" id="6.1.1.4"/>
    </reaction>
</comment>
<dbReference type="FunFam" id="3.40.50.620:FF:000003">
    <property type="entry name" value="Leucine--tRNA ligase"/>
    <property type="match status" value="1"/>
</dbReference>
<dbReference type="InterPro" id="IPR002302">
    <property type="entry name" value="Leu-tRNA-ligase"/>
</dbReference>
<dbReference type="PRINTS" id="PR00985">
    <property type="entry name" value="TRNASYNTHLEU"/>
</dbReference>
<dbReference type="SUPFAM" id="SSF47323">
    <property type="entry name" value="Anticodon-binding domain of a subclass of class I aminoacyl-tRNA synthetases"/>
    <property type="match status" value="1"/>
</dbReference>
<evidence type="ECO:0000256" key="1">
    <source>
        <dbReference type="ARBA" id="ARBA00005594"/>
    </source>
</evidence>
<dbReference type="AlphaFoldDB" id="A0A0N5B305"/>
<dbReference type="GO" id="GO:0004823">
    <property type="term" value="F:leucine-tRNA ligase activity"/>
    <property type="evidence" value="ECO:0007669"/>
    <property type="project" value="UniProtKB-EC"/>
</dbReference>
<dbReference type="GO" id="GO:0032543">
    <property type="term" value="P:mitochondrial translation"/>
    <property type="evidence" value="ECO:0007669"/>
    <property type="project" value="TreeGrafter"/>
</dbReference>
<dbReference type="EC" id="6.1.1.4" evidence="2"/>
<evidence type="ECO:0000259" key="11">
    <source>
        <dbReference type="Pfam" id="PF00133"/>
    </source>
</evidence>
<dbReference type="PANTHER" id="PTHR43740:SF2">
    <property type="entry name" value="LEUCINE--TRNA LIGASE, MITOCHONDRIAL"/>
    <property type="match status" value="1"/>
</dbReference>
<evidence type="ECO:0000256" key="6">
    <source>
        <dbReference type="ARBA" id="ARBA00022917"/>
    </source>
</evidence>
<dbReference type="InterPro" id="IPR001412">
    <property type="entry name" value="aa-tRNA-synth_I_CS"/>
</dbReference>
<dbReference type="CDD" id="cd00812">
    <property type="entry name" value="LeuRS_core"/>
    <property type="match status" value="1"/>
</dbReference>
<dbReference type="WBParaSite" id="SPAL_0000045600.1">
    <property type="protein sequence ID" value="SPAL_0000045600.1"/>
    <property type="gene ID" value="SPAL_0000045600"/>
</dbReference>
<evidence type="ECO:0000256" key="9">
    <source>
        <dbReference type="ARBA" id="ARBA00047469"/>
    </source>
</evidence>
<evidence type="ECO:0000313" key="14">
    <source>
        <dbReference type="WBParaSite" id="SPAL_0000045600.1"/>
    </source>
</evidence>
<dbReference type="STRING" id="174720.A0A0N5B305"/>
<keyword evidence="5 10" id="KW-0067">ATP-binding</keyword>
<evidence type="ECO:0000256" key="5">
    <source>
        <dbReference type="ARBA" id="ARBA00022840"/>
    </source>
</evidence>
<evidence type="ECO:0000256" key="3">
    <source>
        <dbReference type="ARBA" id="ARBA00022598"/>
    </source>
</evidence>
<dbReference type="SUPFAM" id="SSF52374">
    <property type="entry name" value="Nucleotidylyl transferase"/>
    <property type="match status" value="1"/>
</dbReference>
<feature type="domain" description="Aminoacyl-tRNA synthetase class Ia" evidence="11">
    <location>
        <begin position="67"/>
        <end position="231"/>
    </location>
</feature>
<comment type="similarity">
    <text evidence="1 10">Belongs to the class-I aminoacyl-tRNA synthetase family.</text>
</comment>
<reference evidence="14" key="1">
    <citation type="submission" date="2017-02" db="UniProtKB">
        <authorList>
            <consortium name="WormBaseParasite"/>
        </authorList>
    </citation>
    <scope>IDENTIFICATION</scope>
</reference>
<feature type="domain" description="Methionyl/Valyl/Leucyl/Isoleucyl-tRNA synthetase anticodon-binding" evidence="12">
    <location>
        <begin position="710"/>
        <end position="771"/>
    </location>
</feature>
<dbReference type="Proteomes" id="UP000046392">
    <property type="component" value="Unplaced"/>
</dbReference>
<dbReference type="PROSITE" id="PS00178">
    <property type="entry name" value="AA_TRNA_LIGASE_I"/>
    <property type="match status" value="1"/>
</dbReference>
<evidence type="ECO:0000256" key="4">
    <source>
        <dbReference type="ARBA" id="ARBA00022741"/>
    </source>
</evidence>
<evidence type="ECO:0000313" key="13">
    <source>
        <dbReference type="Proteomes" id="UP000046392"/>
    </source>
</evidence>
<evidence type="ECO:0000256" key="2">
    <source>
        <dbReference type="ARBA" id="ARBA00013164"/>
    </source>
</evidence>
<feature type="domain" description="Aminoacyl-tRNA synthetase class Ia" evidence="11">
    <location>
        <begin position="401"/>
        <end position="543"/>
    </location>
</feature>
<evidence type="ECO:0000256" key="7">
    <source>
        <dbReference type="ARBA" id="ARBA00023146"/>
    </source>
</evidence>
<dbReference type="PANTHER" id="PTHR43740">
    <property type="entry name" value="LEUCYL-TRNA SYNTHETASE"/>
    <property type="match status" value="1"/>
</dbReference>
<dbReference type="FunFam" id="1.10.730.10:FF:000002">
    <property type="entry name" value="Leucine--tRNA ligase"/>
    <property type="match status" value="1"/>
</dbReference>